<dbReference type="NCBIfam" id="NF041757">
    <property type="entry name" value="EfeO"/>
    <property type="match status" value="1"/>
</dbReference>
<dbReference type="PANTHER" id="PTHR39192">
    <property type="entry name" value="IRON UPTAKE SYSTEM COMPONENT EFEO"/>
    <property type="match status" value="1"/>
</dbReference>
<dbReference type="Proteomes" id="UP000326711">
    <property type="component" value="Chromosome"/>
</dbReference>
<keyword evidence="9" id="KW-1185">Reference proteome</keyword>
<dbReference type="GO" id="GO:0042597">
    <property type="term" value="C:periplasmic space"/>
    <property type="evidence" value="ECO:0007669"/>
    <property type="project" value="UniProtKB-SubCell"/>
</dbReference>
<evidence type="ECO:0000256" key="3">
    <source>
        <dbReference type="ARBA" id="ARBA00022729"/>
    </source>
</evidence>
<dbReference type="PROSITE" id="PS51257">
    <property type="entry name" value="PROKAR_LIPOPROTEIN"/>
    <property type="match status" value="1"/>
</dbReference>
<reference evidence="9" key="1">
    <citation type="submission" date="2019-10" db="EMBL/GenBank/DDBJ databases">
        <title>Complete genome sequence of Corynebacterium urogenitalis DSM 108747, isolated from the genital tract of a cow.</title>
        <authorList>
            <person name="Ruckert C."/>
            <person name="Ballas P."/>
            <person name="Wagener K."/>
            <person name="Drillich M."/>
            <person name="Kaempfer P."/>
            <person name="Busse H.-J."/>
            <person name="Ehling-Schulz M."/>
        </authorList>
    </citation>
    <scope>NUCLEOTIDE SEQUENCE [LARGE SCALE GENOMIC DNA]</scope>
    <source>
        <strain evidence="9">LMM 1652</strain>
    </source>
</reference>
<feature type="domain" description="EfeO-type cupredoxin-like" evidence="7">
    <location>
        <begin position="18"/>
        <end position="127"/>
    </location>
</feature>
<dbReference type="InterPro" id="IPR028096">
    <property type="entry name" value="EfeO_Cupredoxin"/>
</dbReference>
<dbReference type="KEGG" id="cuo:CUROG_06435"/>
<dbReference type="InterPro" id="IPR038352">
    <property type="entry name" value="Imelysin_sf"/>
</dbReference>
<evidence type="ECO:0000256" key="1">
    <source>
        <dbReference type="ARBA" id="ARBA00004418"/>
    </source>
</evidence>
<dbReference type="InterPro" id="IPR034981">
    <property type="entry name" value="Imelysin-like_EfeO/Algp7"/>
</dbReference>
<sequence length="384" mass="41536" precursor="true">MRKSFSSTRSATRALAPVITLGLLLTGCADKAEVGAATIDVAASDSACEVSSTEASTGTATFNVANSGSKVNEFYITTTNGRVIGEVENIGPGATRKLVVQLEEPGTYSTLCKPGMVGEGIKGEITVTGDAVDVVQGNAVLQESVDNYTSYVRSQTKTLSEVTPTFIDTVRSGDIAKSKELFAQVRTPYERIEPVAESFPNDLDPRLDLREADLAEGDEWTGFHRIEKDLWKNNKIDESTKAIAEQLGKDIQELVDGVNASDFKLTPVQIASGAQGLLDEVATSKITGEEDIFSHTDLYDFQANLEGSRAAIAALEKPLQEKKPGMLEEINKRFDAVQEELNKYREGDGFVSYDTVTDAQRKDLSNALDHLSEEVSKVQHEIAG</sequence>
<dbReference type="OrthoDB" id="7348379at2"/>
<evidence type="ECO:0000313" key="8">
    <source>
        <dbReference type="EMBL" id="QFQ02645.1"/>
    </source>
</evidence>
<evidence type="ECO:0000313" key="9">
    <source>
        <dbReference type="Proteomes" id="UP000326711"/>
    </source>
</evidence>
<dbReference type="Gene3D" id="1.20.1420.20">
    <property type="entry name" value="M75 peptidase, HXXE motif"/>
    <property type="match status" value="1"/>
</dbReference>
<gene>
    <name evidence="8" type="primary">efeO</name>
    <name evidence="8" type="ORF">CUROG_06435</name>
</gene>
<feature type="chain" id="PRO_5039100991" evidence="5">
    <location>
        <begin position="32"/>
        <end position="384"/>
    </location>
</feature>
<evidence type="ECO:0000256" key="4">
    <source>
        <dbReference type="SAM" id="Coils"/>
    </source>
</evidence>
<keyword evidence="3 5" id="KW-0732">Signal</keyword>
<dbReference type="AlphaFoldDB" id="A0A5J6ZAH6"/>
<dbReference type="Gene3D" id="2.60.40.420">
    <property type="entry name" value="Cupredoxins - blue copper proteins"/>
    <property type="match status" value="1"/>
</dbReference>
<accession>A0A5J6ZAH6</accession>
<organism evidence="8 9">
    <name type="scientific">Corynebacterium urogenitale</name>
    <dbReference type="NCBI Taxonomy" id="2487892"/>
    <lineage>
        <taxon>Bacteria</taxon>
        <taxon>Bacillati</taxon>
        <taxon>Actinomycetota</taxon>
        <taxon>Actinomycetes</taxon>
        <taxon>Mycobacteriales</taxon>
        <taxon>Corynebacteriaceae</taxon>
        <taxon>Corynebacterium</taxon>
    </lineage>
</organism>
<dbReference type="InterPro" id="IPR018976">
    <property type="entry name" value="Imelysin-like"/>
</dbReference>
<feature type="signal peptide" evidence="5">
    <location>
        <begin position="1"/>
        <end position="31"/>
    </location>
</feature>
<dbReference type="InterPro" id="IPR008972">
    <property type="entry name" value="Cupredoxin"/>
</dbReference>
<evidence type="ECO:0000259" key="7">
    <source>
        <dbReference type="Pfam" id="PF13473"/>
    </source>
</evidence>
<name>A0A5J6ZAH6_9CORY</name>
<keyword evidence="4" id="KW-0175">Coiled coil</keyword>
<dbReference type="SUPFAM" id="SSF49503">
    <property type="entry name" value="Cupredoxins"/>
    <property type="match status" value="1"/>
</dbReference>
<protein>
    <submittedName>
        <fullName evidence="8">Iron uptake system component EfeO</fullName>
    </submittedName>
</protein>
<comment type="similarity">
    <text evidence="2">Belongs to the EfeM/EfeO family.</text>
</comment>
<dbReference type="PANTHER" id="PTHR39192:SF1">
    <property type="entry name" value="IRON UPTAKE SYSTEM COMPONENT EFEO"/>
    <property type="match status" value="1"/>
</dbReference>
<dbReference type="InterPro" id="IPR053377">
    <property type="entry name" value="Iron_uptake_EfeM/EfeO"/>
</dbReference>
<feature type="coiled-coil region" evidence="4">
    <location>
        <begin position="327"/>
        <end position="381"/>
    </location>
</feature>
<comment type="subcellular location">
    <subcellularLocation>
        <location evidence="1">Periplasm</location>
    </subcellularLocation>
</comment>
<dbReference type="CDD" id="cd14656">
    <property type="entry name" value="Imelysin-like_EfeO"/>
    <property type="match status" value="1"/>
</dbReference>
<feature type="domain" description="Imelysin-like" evidence="6">
    <location>
        <begin position="145"/>
        <end position="376"/>
    </location>
</feature>
<dbReference type="Pfam" id="PF09375">
    <property type="entry name" value="Peptidase_M75"/>
    <property type="match status" value="1"/>
</dbReference>
<dbReference type="EMBL" id="CP045032">
    <property type="protein sequence ID" value="QFQ02645.1"/>
    <property type="molecule type" value="Genomic_DNA"/>
</dbReference>
<dbReference type="Pfam" id="PF13473">
    <property type="entry name" value="Cupredoxin_1"/>
    <property type="match status" value="1"/>
</dbReference>
<dbReference type="InterPro" id="IPR050894">
    <property type="entry name" value="EfeM/EfeO_iron_uptake"/>
</dbReference>
<evidence type="ECO:0000256" key="2">
    <source>
        <dbReference type="ARBA" id="ARBA00005989"/>
    </source>
</evidence>
<evidence type="ECO:0000256" key="5">
    <source>
        <dbReference type="SAM" id="SignalP"/>
    </source>
</evidence>
<dbReference type="RefSeq" id="WP_151902985.1">
    <property type="nucleotide sequence ID" value="NZ_CP045032.1"/>
</dbReference>
<evidence type="ECO:0000259" key="6">
    <source>
        <dbReference type="Pfam" id="PF09375"/>
    </source>
</evidence>
<proteinExistence type="inferred from homology"/>